<protein>
    <submittedName>
        <fullName evidence="1">Uncharacterized protein</fullName>
    </submittedName>
</protein>
<gene>
    <name evidence="1" type="ORF">CBG52_06085</name>
</gene>
<accession>A0A2C6BUA0</accession>
<reference evidence="1 2" key="1">
    <citation type="submission" date="2017-06" db="EMBL/GenBank/DDBJ databases">
        <title>Draft genome sequence of Fusobacterium nucleatum subsp. polymorphum KCOM 1267 (=ChDC F290).</title>
        <authorList>
            <person name="Kook J.-K."/>
            <person name="Park S.-N."/>
            <person name="Lim Y.K."/>
            <person name="Roh H."/>
        </authorList>
    </citation>
    <scope>NUCLEOTIDE SEQUENCE [LARGE SCALE GENOMIC DNA]</scope>
    <source>
        <strain evidence="2">KCOM 1267(ChDC F290)</strain>
    </source>
</reference>
<sequence>MKRFLSVQEKANKKGYVLINYALYAGDKAKYKLMYPQNMGIAQRFNTLKEAESFVEACERNN</sequence>
<dbReference type="AlphaFoldDB" id="A0A2C6BUA0"/>
<name>A0A2C6BUA0_FUSNP</name>
<proteinExistence type="predicted"/>
<comment type="caution">
    <text evidence="1">The sequence shown here is derived from an EMBL/GenBank/DDBJ whole genome shotgun (WGS) entry which is preliminary data.</text>
</comment>
<dbReference type="Proteomes" id="UP000221504">
    <property type="component" value="Unassembled WGS sequence"/>
</dbReference>
<dbReference type="EMBL" id="NIRM01000002">
    <property type="protein sequence ID" value="PHI07793.1"/>
    <property type="molecule type" value="Genomic_DNA"/>
</dbReference>
<organism evidence="1 2">
    <name type="scientific">Fusobacterium nucleatum subsp. polymorphum</name>
    <name type="common">Fusobacterium polymorphum</name>
    <dbReference type="NCBI Taxonomy" id="76857"/>
    <lineage>
        <taxon>Bacteria</taxon>
        <taxon>Fusobacteriati</taxon>
        <taxon>Fusobacteriota</taxon>
        <taxon>Fusobacteriia</taxon>
        <taxon>Fusobacteriales</taxon>
        <taxon>Fusobacteriaceae</taxon>
        <taxon>Fusobacterium</taxon>
    </lineage>
</organism>
<evidence type="ECO:0000313" key="1">
    <source>
        <dbReference type="EMBL" id="PHI07793.1"/>
    </source>
</evidence>
<evidence type="ECO:0000313" key="2">
    <source>
        <dbReference type="Proteomes" id="UP000221504"/>
    </source>
</evidence>
<dbReference type="RefSeq" id="WP_099011233.1">
    <property type="nucleotide sequence ID" value="NZ_CP077154.1"/>
</dbReference>